<keyword evidence="1" id="KW-0472">Membrane</keyword>
<proteinExistence type="predicted"/>
<keyword evidence="1" id="KW-1133">Transmembrane helix</keyword>
<keyword evidence="1" id="KW-0812">Transmembrane</keyword>
<dbReference type="EMBL" id="GBXM01106720">
    <property type="protein sequence ID" value="JAH01857.1"/>
    <property type="molecule type" value="Transcribed_RNA"/>
</dbReference>
<sequence>MPIVPIIRTIMNIIGLPRLVIPSITFFMFLLDPRFPL</sequence>
<feature type="transmembrane region" description="Helical" evidence="1">
    <location>
        <begin position="6"/>
        <end position="31"/>
    </location>
</feature>
<evidence type="ECO:0000256" key="1">
    <source>
        <dbReference type="SAM" id="Phobius"/>
    </source>
</evidence>
<name>A0A0E9PC68_ANGAN</name>
<reference evidence="2" key="1">
    <citation type="submission" date="2014-11" db="EMBL/GenBank/DDBJ databases">
        <authorList>
            <person name="Amaro Gonzalez C."/>
        </authorList>
    </citation>
    <scope>NUCLEOTIDE SEQUENCE</scope>
</reference>
<evidence type="ECO:0000313" key="2">
    <source>
        <dbReference type="EMBL" id="JAH01857.1"/>
    </source>
</evidence>
<reference evidence="2" key="2">
    <citation type="journal article" date="2015" name="Fish Shellfish Immunol.">
        <title>Early steps in the European eel (Anguilla anguilla)-Vibrio vulnificus interaction in the gills: Role of the RtxA13 toxin.</title>
        <authorList>
            <person name="Callol A."/>
            <person name="Pajuelo D."/>
            <person name="Ebbesson L."/>
            <person name="Teles M."/>
            <person name="MacKenzie S."/>
            <person name="Amaro C."/>
        </authorList>
    </citation>
    <scope>NUCLEOTIDE SEQUENCE</scope>
</reference>
<dbReference type="AlphaFoldDB" id="A0A0E9PC68"/>
<organism evidence="2">
    <name type="scientific">Anguilla anguilla</name>
    <name type="common">European freshwater eel</name>
    <name type="synonym">Muraena anguilla</name>
    <dbReference type="NCBI Taxonomy" id="7936"/>
    <lineage>
        <taxon>Eukaryota</taxon>
        <taxon>Metazoa</taxon>
        <taxon>Chordata</taxon>
        <taxon>Craniata</taxon>
        <taxon>Vertebrata</taxon>
        <taxon>Euteleostomi</taxon>
        <taxon>Actinopterygii</taxon>
        <taxon>Neopterygii</taxon>
        <taxon>Teleostei</taxon>
        <taxon>Anguilliformes</taxon>
        <taxon>Anguillidae</taxon>
        <taxon>Anguilla</taxon>
    </lineage>
</organism>
<protein>
    <submittedName>
        <fullName evidence="2">Uncharacterized protein</fullName>
    </submittedName>
</protein>
<accession>A0A0E9PC68</accession>